<keyword evidence="4" id="KW-1185">Reference proteome</keyword>
<dbReference type="CDD" id="cd01814">
    <property type="entry name" value="Ubl_MUBs_plant"/>
    <property type="match status" value="1"/>
</dbReference>
<dbReference type="PANTHER" id="PTHR13169:SF12">
    <property type="entry name" value="MEMBRANE-ANCHORED UBIQUITIN-FOLD PROTEIN"/>
    <property type="match status" value="1"/>
</dbReference>
<dbReference type="InterPro" id="IPR040015">
    <property type="entry name" value="UBL3-like"/>
</dbReference>
<proteinExistence type="predicted"/>
<sequence>MRFLLGWIGPQALDSDVQIFPVLSKNRSSFAEFTEINSNPITFVVLNNLFRERDLKSQFALFSSGGLGEAEFYEWRKLSVWGFEFGEERRRRGAYAMGQRGEHIALKFRIYDGTDIGINTYAPSMTVSSLKKRLLAEWPHAKTVTPKSVDEVKIIHGGKVLENSKTLADSRITTGNQTGEAVIMHAVVQPLVPKNKRTGKKQKDMQKMNSCSCTLL</sequence>
<comment type="caution">
    <text evidence="3">The sequence shown here is derived from an EMBL/GenBank/DDBJ whole genome shotgun (WGS) entry which is preliminary data.</text>
</comment>
<gene>
    <name evidence="3" type="ORF">DVH24_027203</name>
</gene>
<feature type="compositionally biased region" description="Polar residues" evidence="1">
    <location>
        <begin position="207"/>
        <end position="216"/>
    </location>
</feature>
<feature type="domain" description="Ubiquitin-like" evidence="2">
    <location>
        <begin position="104"/>
        <end position="176"/>
    </location>
</feature>
<evidence type="ECO:0000256" key="1">
    <source>
        <dbReference type="SAM" id="MobiDB-lite"/>
    </source>
</evidence>
<dbReference type="Gene3D" id="3.10.20.90">
    <property type="entry name" value="Phosphatidylinositol 3-kinase Catalytic Subunit, Chain A, domain 1"/>
    <property type="match status" value="1"/>
</dbReference>
<dbReference type="Pfam" id="PF13881">
    <property type="entry name" value="Rad60-SLD_2"/>
    <property type="match status" value="1"/>
</dbReference>
<dbReference type="InterPro" id="IPR000626">
    <property type="entry name" value="Ubiquitin-like_dom"/>
</dbReference>
<evidence type="ECO:0000313" key="4">
    <source>
        <dbReference type="Proteomes" id="UP000290289"/>
    </source>
</evidence>
<dbReference type="PROSITE" id="PS50053">
    <property type="entry name" value="UBIQUITIN_2"/>
    <property type="match status" value="1"/>
</dbReference>
<name>A0A498IQ18_MALDO</name>
<accession>A0A498IQ18</accession>
<dbReference type="SUPFAM" id="SSF54236">
    <property type="entry name" value="Ubiquitin-like"/>
    <property type="match status" value="1"/>
</dbReference>
<dbReference type="InterPro" id="IPR039540">
    <property type="entry name" value="UBL3-like_ubiquitin_dom"/>
</dbReference>
<protein>
    <recommendedName>
        <fullName evidence="2">Ubiquitin-like domain-containing protein</fullName>
    </recommendedName>
</protein>
<dbReference type="PANTHER" id="PTHR13169">
    <property type="entry name" value="UBIQUITIN-LIKE PROTEIN 3 HCG-1 PROTEIN"/>
    <property type="match status" value="1"/>
</dbReference>
<dbReference type="InterPro" id="IPR029071">
    <property type="entry name" value="Ubiquitin-like_domsf"/>
</dbReference>
<reference evidence="3 4" key="1">
    <citation type="submission" date="2018-10" db="EMBL/GenBank/DDBJ databases">
        <title>A high-quality apple genome assembly.</title>
        <authorList>
            <person name="Hu J."/>
        </authorList>
    </citation>
    <scope>NUCLEOTIDE SEQUENCE [LARGE SCALE GENOMIC DNA]</scope>
    <source>
        <strain evidence="4">cv. HFTH1</strain>
        <tissue evidence="3">Young leaf</tissue>
    </source>
</reference>
<dbReference type="EMBL" id="RDQH01000337">
    <property type="protein sequence ID" value="RXH84304.1"/>
    <property type="molecule type" value="Genomic_DNA"/>
</dbReference>
<dbReference type="AlphaFoldDB" id="A0A498IQ18"/>
<feature type="region of interest" description="Disordered" evidence="1">
    <location>
        <begin position="194"/>
        <end position="216"/>
    </location>
</feature>
<organism evidence="3 4">
    <name type="scientific">Malus domestica</name>
    <name type="common">Apple</name>
    <name type="synonym">Pyrus malus</name>
    <dbReference type="NCBI Taxonomy" id="3750"/>
    <lineage>
        <taxon>Eukaryota</taxon>
        <taxon>Viridiplantae</taxon>
        <taxon>Streptophyta</taxon>
        <taxon>Embryophyta</taxon>
        <taxon>Tracheophyta</taxon>
        <taxon>Spermatophyta</taxon>
        <taxon>Magnoliopsida</taxon>
        <taxon>eudicotyledons</taxon>
        <taxon>Gunneridae</taxon>
        <taxon>Pentapetalae</taxon>
        <taxon>rosids</taxon>
        <taxon>fabids</taxon>
        <taxon>Rosales</taxon>
        <taxon>Rosaceae</taxon>
        <taxon>Amygdaloideae</taxon>
        <taxon>Maleae</taxon>
        <taxon>Malus</taxon>
    </lineage>
</organism>
<dbReference type="Proteomes" id="UP000290289">
    <property type="component" value="Chromosome 11"/>
</dbReference>
<evidence type="ECO:0000313" key="3">
    <source>
        <dbReference type="EMBL" id="RXH84304.1"/>
    </source>
</evidence>
<evidence type="ECO:0000259" key="2">
    <source>
        <dbReference type="PROSITE" id="PS50053"/>
    </source>
</evidence>